<sequence>MGVPRRSLANDPSPVFLDAILSEKKIVKEKFFIPLFLIHRYNSAPIGQILIKKYGRVGREEPLALTPVRLLARRALSSDPGPAFVGAIVSEKKIVKEKFFYPLFSLNRYNSAPVGQILIKQYDPDKRIWACRPRRSLANDPSPVFLDAILSEKKIVKEKFFIPLFLIHRYNSAPIGQILIKKYGRVGREEPLALTPVRLLARRALSSDPGPAFVGAIVSEKKIVKEKFFYPLFSLNRYNSAPVGQILIKQYGSVVREDPFPKTPVKFS</sequence>
<organism evidence="1 2">
    <name type="scientific">Vespula maculifrons</name>
    <name type="common">Eastern yellow jacket</name>
    <name type="synonym">Wasp</name>
    <dbReference type="NCBI Taxonomy" id="7453"/>
    <lineage>
        <taxon>Eukaryota</taxon>
        <taxon>Metazoa</taxon>
        <taxon>Ecdysozoa</taxon>
        <taxon>Arthropoda</taxon>
        <taxon>Hexapoda</taxon>
        <taxon>Insecta</taxon>
        <taxon>Pterygota</taxon>
        <taxon>Neoptera</taxon>
        <taxon>Endopterygota</taxon>
        <taxon>Hymenoptera</taxon>
        <taxon>Apocrita</taxon>
        <taxon>Aculeata</taxon>
        <taxon>Vespoidea</taxon>
        <taxon>Vespidae</taxon>
        <taxon>Vespinae</taxon>
        <taxon>Vespula</taxon>
    </lineage>
</organism>
<accession>A0ABD2B0I0</accession>
<proteinExistence type="predicted"/>
<dbReference type="EMBL" id="JAYRBN010000107">
    <property type="protein sequence ID" value="KAL2726372.1"/>
    <property type="molecule type" value="Genomic_DNA"/>
</dbReference>
<evidence type="ECO:0000313" key="2">
    <source>
        <dbReference type="Proteomes" id="UP001607303"/>
    </source>
</evidence>
<reference evidence="1 2" key="1">
    <citation type="journal article" date="2024" name="Ann. Entomol. Soc. Am.">
        <title>Genomic analyses of the southern and eastern yellowjacket wasps (Hymenoptera: Vespidae) reveal evolutionary signatures of social life.</title>
        <authorList>
            <person name="Catto M.A."/>
            <person name="Caine P.B."/>
            <person name="Orr S.E."/>
            <person name="Hunt B.G."/>
            <person name="Goodisman M.A.D."/>
        </authorList>
    </citation>
    <scope>NUCLEOTIDE SEQUENCE [LARGE SCALE GENOMIC DNA]</scope>
    <source>
        <strain evidence="1">232</strain>
        <tissue evidence="1">Head and thorax</tissue>
    </source>
</reference>
<protein>
    <submittedName>
        <fullName evidence="1">Uncharacterized protein</fullName>
    </submittedName>
</protein>
<evidence type="ECO:0000313" key="1">
    <source>
        <dbReference type="EMBL" id="KAL2726372.1"/>
    </source>
</evidence>
<dbReference type="Proteomes" id="UP001607303">
    <property type="component" value="Unassembled WGS sequence"/>
</dbReference>
<gene>
    <name evidence="1" type="ORF">V1477_017799</name>
</gene>
<comment type="caution">
    <text evidence="1">The sequence shown here is derived from an EMBL/GenBank/DDBJ whole genome shotgun (WGS) entry which is preliminary data.</text>
</comment>
<keyword evidence="2" id="KW-1185">Reference proteome</keyword>
<dbReference type="AlphaFoldDB" id="A0ABD2B0I0"/>
<name>A0ABD2B0I0_VESMC</name>